<dbReference type="Proteomes" id="UP000006727">
    <property type="component" value="Chromosome 2"/>
</dbReference>
<organism evidence="8">
    <name type="scientific">Physcomitrium patens</name>
    <name type="common">Spreading-leaved earth moss</name>
    <name type="synonym">Physcomitrella patens</name>
    <dbReference type="NCBI Taxonomy" id="3218"/>
    <lineage>
        <taxon>Eukaryota</taxon>
        <taxon>Viridiplantae</taxon>
        <taxon>Streptophyta</taxon>
        <taxon>Embryophyta</taxon>
        <taxon>Bryophyta</taxon>
        <taxon>Bryophytina</taxon>
        <taxon>Bryopsida</taxon>
        <taxon>Funariidae</taxon>
        <taxon>Funariales</taxon>
        <taxon>Funariaceae</taxon>
        <taxon>Physcomitrium</taxon>
    </lineage>
</organism>
<evidence type="ECO:0000313" key="9">
    <source>
        <dbReference type="EnsemblPlants" id="Pp3c2_35260V3.1"/>
    </source>
</evidence>
<dbReference type="SMART" id="SM00856">
    <property type="entry name" value="PMEI"/>
    <property type="match status" value="1"/>
</dbReference>
<dbReference type="RefSeq" id="XP_024368664.1">
    <property type="nucleotide sequence ID" value="XM_024512896.2"/>
</dbReference>
<dbReference type="GO" id="GO:0042545">
    <property type="term" value="P:cell wall modification"/>
    <property type="evidence" value="ECO:0007669"/>
    <property type="project" value="InterPro"/>
</dbReference>
<dbReference type="STRING" id="3218.A0A2K1L4B7"/>
<evidence type="ECO:0000256" key="6">
    <source>
        <dbReference type="SAM" id="SignalP"/>
    </source>
</evidence>
<dbReference type="InterPro" id="IPR035513">
    <property type="entry name" value="Invertase/methylesterase_inhib"/>
</dbReference>
<keyword evidence="4" id="KW-0378">Hydrolase</keyword>
<dbReference type="PaxDb" id="3218-PP1S76_125V6.1"/>
<dbReference type="SUPFAM" id="SSF51126">
    <property type="entry name" value="Pectin lyase-like"/>
    <property type="match status" value="1"/>
</dbReference>
<evidence type="ECO:0000256" key="5">
    <source>
        <dbReference type="ARBA" id="ARBA00023085"/>
    </source>
</evidence>
<reference evidence="8 10" key="1">
    <citation type="journal article" date="2008" name="Science">
        <title>The Physcomitrella genome reveals evolutionary insights into the conquest of land by plants.</title>
        <authorList>
            <person name="Rensing S."/>
            <person name="Lang D."/>
            <person name="Zimmer A."/>
            <person name="Terry A."/>
            <person name="Salamov A."/>
            <person name="Shapiro H."/>
            <person name="Nishiyama T."/>
            <person name="Perroud P.-F."/>
            <person name="Lindquist E."/>
            <person name="Kamisugi Y."/>
            <person name="Tanahashi T."/>
            <person name="Sakakibara K."/>
            <person name="Fujita T."/>
            <person name="Oishi K."/>
            <person name="Shin-I T."/>
            <person name="Kuroki Y."/>
            <person name="Toyoda A."/>
            <person name="Suzuki Y."/>
            <person name="Hashimoto A."/>
            <person name="Yamaguchi K."/>
            <person name="Sugano A."/>
            <person name="Kohara Y."/>
            <person name="Fujiyama A."/>
            <person name="Anterola A."/>
            <person name="Aoki S."/>
            <person name="Ashton N."/>
            <person name="Barbazuk W.B."/>
            <person name="Barker E."/>
            <person name="Bennetzen J."/>
            <person name="Bezanilla M."/>
            <person name="Blankenship R."/>
            <person name="Cho S.H."/>
            <person name="Dutcher S."/>
            <person name="Estelle M."/>
            <person name="Fawcett J.A."/>
            <person name="Gundlach H."/>
            <person name="Hanada K."/>
            <person name="Heyl A."/>
            <person name="Hicks K.A."/>
            <person name="Hugh J."/>
            <person name="Lohr M."/>
            <person name="Mayer K."/>
            <person name="Melkozernov A."/>
            <person name="Murata T."/>
            <person name="Nelson D."/>
            <person name="Pils B."/>
            <person name="Prigge M."/>
            <person name="Reiss B."/>
            <person name="Renner T."/>
            <person name="Rombauts S."/>
            <person name="Rushton P."/>
            <person name="Sanderfoot A."/>
            <person name="Schween G."/>
            <person name="Shiu S.-H."/>
            <person name="Stueber K."/>
            <person name="Theodoulou F.L."/>
            <person name="Tu H."/>
            <person name="Van de Peer Y."/>
            <person name="Verrier P.J."/>
            <person name="Waters E."/>
            <person name="Wood A."/>
            <person name="Yang L."/>
            <person name="Cove D."/>
            <person name="Cuming A."/>
            <person name="Hasebe M."/>
            <person name="Lucas S."/>
            <person name="Mishler D.B."/>
            <person name="Reski R."/>
            <person name="Grigoriev I."/>
            <person name="Quatrano R.S."/>
            <person name="Boore J.L."/>
        </authorList>
    </citation>
    <scope>NUCLEOTIDE SEQUENCE [LARGE SCALE GENOMIC DNA]</scope>
    <source>
        <strain evidence="9 10">cv. Gransden 2004</strain>
    </source>
</reference>
<comment type="similarity">
    <text evidence="3">In the C-terminal section; belongs to the pectinesterase family.</text>
</comment>
<keyword evidence="10" id="KW-1185">Reference proteome</keyword>
<dbReference type="InterPro" id="IPR012334">
    <property type="entry name" value="Pectin_lyas_fold"/>
</dbReference>
<dbReference type="FunCoup" id="A0A2K1L4B7">
    <property type="interactions" value="546"/>
</dbReference>
<dbReference type="GO" id="GO:0045490">
    <property type="term" value="P:pectin catabolic process"/>
    <property type="evidence" value="ECO:0007669"/>
    <property type="project" value="UniProtKB-UniPathway"/>
</dbReference>
<proteinExistence type="inferred from homology"/>
<keyword evidence="6" id="KW-0732">Signal</keyword>
<dbReference type="AlphaFoldDB" id="A0A2K1L4B7"/>
<dbReference type="Gramene" id="Pp3c2_35260V3.2">
    <property type="protein sequence ID" value="Pp3c2_35260V3.2"/>
    <property type="gene ID" value="Pp3c2_35260"/>
</dbReference>
<dbReference type="InterPro" id="IPR011050">
    <property type="entry name" value="Pectin_lyase_fold/virulence"/>
</dbReference>
<dbReference type="PANTHER" id="PTHR31707">
    <property type="entry name" value="PECTINESTERASE"/>
    <property type="match status" value="1"/>
</dbReference>
<dbReference type="InterPro" id="IPR000070">
    <property type="entry name" value="Pectinesterase_cat"/>
</dbReference>
<dbReference type="SUPFAM" id="SSF101148">
    <property type="entry name" value="Plant invertase/pectin methylesterase inhibitor"/>
    <property type="match status" value="1"/>
</dbReference>
<dbReference type="EnsemblPlants" id="Pp3c2_35260V3.2">
    <property type="protein sequence ID" value="Pp3c2_35260V3.2"/>
    <property type="gene ID" value="Pp3c2_35260"/>
</dbReference>
<comment type="pathway">
    <text evidence="1">Glycan metabolism; pectin degradation; 2-dehydro-3-deoxy-D-gluconate from pectin: step 1/5.</text>
</comment>
<dbReference type="GO" id="GO:0030599">
    <property type="term" value="F:pectinesterase activity"/>
    <property type="evidence" value="ECO:0000318"/>
    <property type="project" value="GO_Central"/>
</dbReference>
<dbReference type="UniPathway" id="UPA00545">
    <property type="reaction ID" value="UER00823"/>
</dbReference>
<protein>
    <recommendedName>
        <fullName evidence="7">Pectinesterase inhibitor domain-containing protein</fullName>
    </recommendedName>
</protein>
<keyword evidence="5" id="KW-0063">Aspartyl esterase</keyword>
<evidence type="ECO:0000259" key="7">
    <source>
        <dbReference type="SMART" id="SM00856"/>
    </source>
</evidence>
<feature type="domain" description="Pectinesterase inhibitor" evidence="7">
    <location>
        <begin position="33"/>
        <end position="186"/>
    </location>
</feature>
<dbReference type="Pfam" id="PF04043">
    <property type="entry name" value="PMEI"/>
    <property type="match status" value="1"/>
</dbReference>
<dbReference type="FunFam" id="2.160.20.10:FF:000001">
    <property type="entry name" value="Pectinesterase"/>
    <property type="match status" value="1"/>
</dbReference>
<reference evidence="8 10" key="2">
    <citation type="journal article" date="2018" name="Plant J.">
        <title>The Physcomitrella patens chromosome-scale assembly reveals moss genome structure and evolution.</title>
        <authorList>
            <person name="Lang D."/>
            <person name="Ullrich K.K."/>
            <person name="Murat F."/>
            <person name="Fuchs J."/>
            <person name="Jenkins J."/>
            <person name="Haas F.B."/>
            <person name="Piednoel M."/>
            <person name="Gundlach H."/>
            <person name="Van Bel M."/>
            <person name="Meyberg R."/>
            <person name="Vives C."/>
            <person name="Morata J."/>
            <person name="Symeonidi A."/>
            <person name="Hiss M."/>
            <person name="Muchero W."/>
            <person name="Kamisugi Y."/>
            <person name="Saleh O."/>
            <person name="Blanc G."/>
            <person name="Decker E.L."/>
            <person name="van Gessel N."/>
            <person name="Grimwood J."/>
            <person name="Hayes R.D."/>
            <person name="Graham S.W."/>
            <person name="Gunter L.E."/>
            <person name="McDaniel S.F."/>
            <person name="Hoernstein S.N.W."/>
            <person name="Larsson A."/>
            <person name="Li F.W."/>
            <person name="Perroud P.F."/>
            <person name="Phillips J."/>
            <person name="Ranjan P."/>
            <person name="Rokshar D.S."/>
            <person name="Rothfels C.J."/>
            <person name="Schneider L."/>
            <person name="Shu S."/>
            <person name="Stevenson D.W."/>
            <person name="Thummler F."/>
            <person name="Tillich M."/>
            <person name="Villarreal Aguilar J.C."/>
            <person name="Widiez T."/>
            <person name="Wong G.K."/>
            <person name="Wymore A."/>
            <person name="Zhang Y."/>
            <person name="Zimmer A.D."/>
            <person name="Quatrano R.S."/>
            <person name="Mayer K.F.X."/>
            <person name="Goodstein D."/>
            <person name="Casacuberta J.M."/>
            <person name="Vandepoele K."/>
            <person name="Reski R."/>
            <person name="Cuming A.C."/>
            <person name="Tuskan G.A."/>
            <person name="Maumus F."/>
            <person name="Salse J."/>
            <person name="Schmutz J."/>
            <person name="Rensing S.A."/>
        </authorList>
    </citation>
    <scope>NUCLEOTIDE SEQUENCE [LARGE SCALE GENOMIC DNA]</scope>
    <source>
        <strain evidence="9 10">cv. Gransden 2004</strain>
    </source>
</reference>
<evidence type="ECO:0000313" key="8">
    <source>
        <dbReference type="EMBL" id="PNR60872.1"/>
    </source>
</evidence>
<feature type="signal peptide" evidence="6">
    <location>
        <begin position="1"/>
        <end position="24"/>
    </location>
</feature>
<feature type="chain" id="PRO_5043158438" description="Pectinesterase inhibitor domain-containing protein" evidence="6">
    <location>
        <begin position="25"/>
        <end position="562"/>
    </location>
</feature>
<comment type="similarity">
    <text evidence="2">In the N-terminal section; belongs to the PMEI family.</text>
</comment>
<evidence type="ECO:0000256" key="2">
    <source>
        <dbReference type="ARBA" id="ARBA00006027"/>
    </source>
</evidence>
<dbReference type="Gramene" id="Pp3c2_35260V3.1">
    <property type="protein sequence ID" value="Pp3c2_35260V3.1"/>
    <property type="gene ID" value="Pp3c2_35260"/>
</dbReference>
<dbReference type="Gene3D" id="2.160.20.10">
    <property type="entry name" value="Single-stranded right-handed beta-helix, Pectin lyase-like"/>
    <property type="match status" value="1"/>
</dbReference>
<dbReference type="OrthoDB" id="2019149at2759"/>
<dbReference type="Pfam" id="PF01095">
    <property type="entry name" value="Pectinesterase"/>
    <property type="match status" value="1"/>
</dbReference>
<evidence type="ECO:0000256" key="1">
    <source>
        <dbReference type="ARBA" id="ARBA00005184"/>
    </source>
</evidence>
<dbReference type="Gene3D" id="1.20.140.40">
    <property type="entry name" value="Invertase/pectin methylesterase inhibitor family protein"/>
    <property type="match status" value="1"/>
</dbReference>
<evidence type="ECO:0000313" key="10">
    <source>
        <dbReference type="Proteomes" id="UP000006727"/>
    </source>
</evidence>
<dbReference type="GeneID" id="112278953"/>
<sequence length="562" mass="60986">MMFGLHDAIWFAVAVSLLASLAQAGDGNVVALEAPRMVRLMCNQAHDRDSCVASLAAHPLAATSGPRDLASIGIQTALGGVGSFYTYATSLRSGASGRGKESALTACEFVLQDSQDYLKQALARLATLNPLKFKQQIEDTLTWMSSALTNHITCLDGFSEVGGGLRDSILTRSMSVTTLIANSVSLVGSISSFGVASLDNVDSHNRRLLQSELSDSLVYELGNDDFPKWMRPADRKLMQAGGDRTRLTIVNAIVAKDGSGKYKSIQAAIGAAPKNSSKKWVIHVKAGVWSEYVEVPKSAKNMVIMGDGIGDTIVTGSRSVVGSNLTTFATATFYVIAPNFLGLDFTVRNTAGPWNHQAVALKVQGDKTAFWRCSFEAYQDTMYAHSNRQFYKDCTISGKVDYIFGNAAAVFQTCTLLGRVPMPGQQNTFTAQGRTTNSQNTGFSFHKCIVDAAPELKSLKNQVVSSYFGRPWKEFSRTVFLTCSVGSVISAEGWLPWDGTFALKTLVYGEYKNIGAGSDTSRRVKWSTQIQDVRVANKFTVNSFITGETWLPQTTIIYNPQL</sequence>
<dbReference type="InterPro" id="IPR006501">
    <property type="entry name" value="Pectinesterase_inhib_dom"/>
</dbReference>
<dbReference type="EMBL" id="ABEU02000002">
    <property type="protein sequence ID" value="PNR60872.1"/>
    <property type="molecule type" value="Genomic_DNA"/>
</dbReference>
<evidence type="ECO:0000256" key="4">
    <source>
        <dbReference type="ARBA" id="ARBA00022801"/>
    </source>
</evidence>
<dbReference type="KEGG" id="ppp:112278953"/>
<evidence type="ECO:0000256" key="3">
    <source>
        <dbReference type="ARBA" id="ARBA00007786"/>
    </source>
</evidence>
<gene>
    <name evidence="9" type="primary">LOC112278953</name>
    <name evidence="8" type="ORF">PHYPA_003665</name>
</gene>
<dbReference type="CDD" id="cd15798">
    <property type="entry name" value="PMEI-like_3"/>
    <property type="match status" value="1"/>
</dbReference>
<dbReference type="NCBIfam" id="TIGR01614">
    <property type="entry name" value="PME_inhib"/>
    <property type="match status" value="1"/>
</dbReference>
<dbReference type="EnsemblPlants" id="Pp3c2_35260V3.1">
    <property type="protein sequence ID" value="Pp3c2_35260V3.1"/>
    <property type="gene ID" value="Pp3c2_35260"/>
</dbReference>
<name>A0A2K1L4B7_PHYPA</name>
<reference evidence="9" key="3">
    <citation type="submission" date="2020-12" db="UniProtKB">
        <authorList>
            <consortium name="EnsemblPlants"/>
        </authorList>
    </citation>
    <scope>IDENTIFICATION</scope>
</reference>
<dbReference type="GO" id="GO:0046910">
    <property type="term" value="F:pectinesterase inhibitor activity"/>
    <property type="evidence" value="ECO:0000318"/>
    <property type="project" value="GO_Central"/>
</dbReference>
<accession>A0A2K1L4B7</accession>